<name>A0A915L7T2_ROMCU</name>
<dbReference type="Proteomes" id="UP000887565">
    <property type="component" value="Unplaced"/>
</dbReference>
<reference evidence="2" key="1">
    <citation type="submission" date="2022-11" db="UniProtKB">
        <authorList>
            <consortium name="WormBaseParasite"/>
        </authorList>
    </citation>
    <scope>IDENTIFICATION</scope>
</reference>
<protein>
    <submittedName>
        <fullName evidence="2">Ovule protein</fullName>
    </submittedName>
</protein>
<evidence type="ECO:0000313" key="2">
    <source>
        <dbReference type="WBParaSite" id="nRc.2.0.1.t46533-RA"/>
    </source>
</evidence>
<proteinExistence type="predicted"/>
<dbReference type="AlphaFoldDB" id="A0A915L7T2"/>
<keyword evidence="1" id="KW-1185">Reference proteome</keyword>
<organism evidence="1 2">
    <name type="scientific">Romanomermis culicivorax</name>
    <name type="common">Nematode worm</name>
    <dbReference type="NCBI Taxonomy" id="13658"/>
    <lineage>
        <taxon>Eukaryota</taxon>
        <taxon>Metazoa</taxon>
        <taxon>Ecdysozoa</taxon>
        <taxon>Nematoda</taxon>
        <taxon>Enoplea</taxon>
        <taxon>Dorylaimia</taxon>
        <taxon>Mermithida</taxon>
        <taxon>Mermithoidea</taxon>
        <taxon>Mermithidae</taxon>
        <taxon>Romanomermis</taxon>
    </lineage>
</organism>
<sequence>MDFFEEKGQLNGDSMIICEFWTQNLDIELLEYGHCKATSTYRLFWCFPHSHFLLERPHLRKKRWRIDEETRNEKNSKI</sequence>
<accession>A0A915L7T2</accession>
<evidence type="ECO:0000313" key="1">
    <source>
        <dbReference type="Proteomes" id="UP000887565"/>
    </source>
</evidence>
<dbReference type="WBParaSite" id="nRc.2.0.1.t46533-RA">
    <property type="protein sequence ID" value="nRc.2.0.1.t46533-RA"/>
    <property type="gene ID" value="nRc.2.0.1.g46533"/>
</dbReference>